<evidence type="ECO:0000313" key="3">
    <source>
        <dbReference type="Proteomes" id="UP000435357"/>
    </source>
</evidence>
<reference evidence="2 3" key="1">
    <citation type="submission" date="2019-09" db="EMBL/GenBank/DDBJ databases">
        <title>Genomes of Cryomorphaceae.</title>
        <authorList>
            <person name="Bowman J.P."/>
        </authorList>
    </citation>
    <scope>NUCLEOTIDE SEQUENCE [LARGE SCALE GENOMIC DNA]</scope>
    <source>
        <strain evidence="2 3">KCTC 52047</strain>
    </source>
</reference>
<proteinExistence type="predicted"/>
<organism evidence="2 3">
    <name type="scientific">Salibacter halophilus</name>
    <dbReference type="NCBI Taxonomy" id="1803916"/>
    <lineage>
        <taxon>Bacteria</taxon>
        <taxon>Pseudomonadati</taxon>
        <taxon>Bacteroidota</taxon>
        <taxon>Flavobacteriia</taxon>
        <taxon>Flavobacteriales</taxon>
        <taxon>Salibacteraceae</taxon>
        <taxon>Salibacter</taxon>
    </lineage>
</organism>
<dbReference type="OrthoDB" id="1376791at2"/>
<sequence length="425" mass="49882">MNFLEKHHRTLIVLLLELLSLSPIFMILGNVIPPFPLKVHFITLGLSFILMTLFLIQYHSKKWIAYIAFFYFIIQFTLSGLHIKDFVDFFFGPFVFITLIDILFNDRISNVVLWKYQKRFFALMLIPVIISSLQFLEILPLTFWNASYINYSVVDGVKEPRPNGFLYHGSELSIIIFFIGVKQLVRSQKYFLVLSLIILFIAYGTYYKALTATIILLIVYYYVFIRPLSFFNRAQVFFKYEKRLYGMLLLFAIFSLLTFLYVVKIKGEKEIFDPELLTGRGAIWNVYLQAVKDFSFFEWIFGAGIGAEPILFEKYSTPELFYPLQVNPDSDLTPDGHNAILSTFLNAGVFGVMLYVFLFKIVYSQISRLKNIIRSKAVYFFIFIISVFTIGVTIPFFKNAIYWIALSFTIYFWFISEKNDDFYDH</sequence>
<gene>
    <name evidence="2" type="ORF">F3059_05755</name>
</gene>
<keyword evidence="1" id="KW-0812">Transmembrane</keyword>
<evidence type="ECO:0000256" key="1">
    <source>
        <dbReference type="SAM" id="Phobius"/>
    </source>
</evidence>
<comment type="caution">
    <text evidence="2">The sequence shown here is derived from an EMBL/GenBank/DDBJ whole genome shotgun (WGS) entry which is preliminary data.</text>
</comment>
<feature type="transmembrane region" description="Helical" evidence="1">
    <location>
        <begin position="164"/>
        <end position="181"/>
    </location>
</feature>
<feature type="transmembrane region" description="Helical" evidence="1">
    <location>
        <begin position="400"/>
        <end position="416"/>
    </location>
</feature>
<feature type="transmembrane region" description="Helical" evidence="1">
    <location>
        <begin position="120"/>
        <end position="144"/>
    </location>
</feature>
<dbReference type="EMBL" id="WACR01000004">
    <property type="protein sequence ID" value="KAB1064860.1"/>
    <property type="molecule type" value="Genomic_DNA"/>
</dbReference>
<keyword evidence="1" id="KW-1133">Transmembrane helix</keyword>
<feature type="transmembrane region" description="Helical" evidence="1">
    <location>
        <begin position="339"/>
        <end position="357"/>
    </location>
</feature>
<keyword evidence="3" id="KW-1185">Reference proteome</keyword>
<keyword evidence="1" id="KW-0472">Membrane</keyword>
<feature type="transmembrane region" description="Helical" evidence="1">
    <location>
        <begin position="63"/>
        <end position="83"/>
    </location>
</feature>
<dbReference type="Proteomes" id="UP000435357">
    <property type="component" value="Unassembled WGS sequence"/>
</dbReference>
<accession>A0A6N6M884</accession>
<feature type="transmembrane region" description="Helical" evidence="1">
    <location>
        <begin position="12"/>
        <end position="33"/>
    </location>
</feature>
<feature type="transmembrane region" description="Helical" evidence="1">
    <location>
        <begin position="190"/>
        <end position="206"/>
    </location>
</feature>
<feature type="transmembrane region" description="Helical" evidence="1">
    <location>
        <begin position="89"/>
        <end position="108"/>
    </location>
</feature>
<feature type="transmembrane region" description="Helical" evidence="1">
    <location>
        <begin position="377"/>
        <end position="394"/>
    </location>
</feature>
<name>A0A6N6M884_9FLAO</name>
<protein>
    <submittedName>
        <fullName evidence="2">Oligosaccharide repeat unit polymerase</fullName>
    </submittedName>
</protein>
<feature type="transmembrane region" description="Helical" evidence="1">
    <location>
        <begin position="212"/>
        <end position="232"/>
    </location>
</feature>
<dbReference type="AlphaFoldDB" id="A0A6N6M884"/>
<feature type="transmembrane region" description="Helical" evidence="1">
    <location>
        <begin position="244"/>
        <end position="263"/>
    </location>
</feature>
<evidence type="ECO:0000313" key="2">
    <source>
        <dbReference type="EMBL" id="KAB1064860.1"/>
    </source>
</evidence>
<dbReference type="RefSeq" id="WP_151167180.1">
    <property type="nucleotide sequence ID" value="NZ_WACR01000004.1"/>
</dbReference>
<feature type="transmembrane region" description="Helical" evidence="1">
    <location>
        <begin position="39"/>
        <end position="56"/>
    </location>
</feature>